<dbReference type="SUPFAM" id="SSF53335">
    <property type="entry name" value="S-adenosyl-L-methionine-dependent methyltransferases"/>
    <property type="match status" value="1"/>
</dbReference>
<dbReference type="GO" id="GO:0005829">
    <property type="term" value="C:cytosol"/>
    <property type="evidence" value="ECO:0007669"/>
    <property type="project" value="TreeGrafter"/>
</dbReference>
<evidence type="ECO:0000313" key="8">
    <source>
        <dbReference type="Proteomes" id="UP000280501"/>
    </source>
</evidence>
<evidence type="ECO:0000256" key="5">
    <source>
        <dbReference type="ARBA" id="ARBA00022691"/>
    </source>
</evidence>
<feature type="binding site" evidence="6">
    <location>
        <position position="81"/>
    </location>
    <ligand>
        <name>S-adenosyl-L-methionine</name>
        <dbReference type="ChEBI" id="CHEBI:59789"/>
    </ligand>
</feature>
<comment type="caution">
    <text evidence="6">Lacks conserved residue(s) required for the propagation of feature annotation.</text>
</comment>
<dbReference type="NCBIfam" id="TIGR00138">
    <property type="entry name" value="rsmG_gidB"/>
    <property type="match status" value="1"/>
</dbReference>
<keyword evidence="2 6" id="KW-0698">rRNA processing</keyword>
<dbReference type="Pfam" id="PF02527">
    <property type="entry name" value="GidB"/>
    <property type="match status" value="1"/>
</dbReference>
<proteinExistence type="inferred from homology"/>
<dbReference type="GO" id="GO:0070043">
    <property type="term" value="F:rRNA (guanine-N7-)-methyltransferase activity"/>
    <property type="evidence" value="ECO:0007669"/>
    <property type="project" value="UniProtKB-UniRule"/>
</dbReference>
<evidence type="ECO:0000256" key="6">
    <source>
        <dbReference type="HAMAP-Rule" id="MF_00074"/>
    </source>
</evidence>
<evidence type="ECO:0000256" key="1">
    <source>
        <dbReference type="ARBA" id="ARBA00022490"/>
    </source>
</evidence>
<keyword evidence="1 6" id="KW-0963">Cytoplasm</keyword>
<keyword evidence="5 6" id="KW-0949">S-adenosyl-L-methionine</keyword>
<dbReference type="HAMAP" id="MF_00074">
    <property type="entry name" value="16SrRNA_methyltr_G"/>
    <property type="match status" value="1"/>
</dbReference>
<dbReference type="EC" id="2.1.1.-" evidence="6"/>
<comment type="caution">
    <text evidence="7">The sequence shown here is derived from an EMBL/GenBank/DDBJ whole genome shotgun (WGS) entry which is preliminary data.</text>
</comment>
<keyword evidence="4 6" id="KW-0808">Transferase</keyword>
<feature type="binding site" evidence="6">
    <location>
        <position position="86"/>
    </location>
    <ligand>
        <name>S-adenosyl-L-methionine</name>
        <dbReference type="ChEBI" id="CHEBI:59789"/>
    </ligand>
</feature>
<feature type="binding site" evidence="6">
    <location>
        <begin position="132"/>
        <end position="133"/>
    </location>
    <ligand>
        <name>S-adenosyl-L-methionine</name>
        <dbReference type="ChEBI" id="CHEBI:59789"/>
    </ligand>
</feature>
<dbReference type="InterPro" id="IPR029063">
    <property type="entry name" value="SAM-dependent_MTases_sf"/>
</dbReference>
<dbReference type="Proteomes" id="UP000280501">
    <property type="component" value="Unassembled WGS sequence"/>
</dbReference>
<dbReference type="AlphaFoldDB" id="A0A3N4YH78"/>
<dbReference type="EMBL" id="RKQZ01000001">
    <property type="protein sequence ID" value="RPF19467.1"/>
    <property type="molecule type" value="Genomic_DNA"/>
</dbReference>
<evidence type="ECO:0000313" key="7">
    <source>
        <dbReference type="EMBL" id="RPF19467.1"/>
    </source>
</evidence>
<dbReference type="PANTHER" id="PTHR31760:SF0">
    <property type="entry name" value="S-ADENOSYL-L-METHIONINE-DEPENDENT METHYLTRANSFERASES SUPERFAMILY PROTEIN"/>
    <property type="match status" value="1"/>
</dbReference>
<evidence type="ECO:0000256" key="4">
    <source>
        <dbReference type="ARBA" id="ARBA00022679"/>
    </source>
</evidence>
<comment type="similarity">
    <text evidence="6">Belongs to the methyltransferase superfamily. RNA methyltransferase RsmG family.</text>
</comment>
<comment type="function">
    <text evidence="6">Specifically methylates the N7 position of a guanine in 16S rRNA.</text>
</comment>
<organism evidence="7 8">
    <name type="scientific">Myceligenerans xiligouense</name>
    <dbReference type="NCBI Taxonomy" id="253184"/>
    <lineage>
        <taxon>Bacteria</taxon>
        <taxon>Bacillati</taxon>
        <taxon>Actinomycetota</taxon>
        <taxon>Actinomycetes</taxon>
        <taxon>Micrococcales</taxon>
        <taxon>Promicromonosporaceae</taxon>
        <taxon>Myceligenerans</taxon>
    </lineage>
</organism>
<dbReference type="Gene3D" id="3.40.50.150">
    <property type="entry name" value="Vaccinia Virus protein VP39"/>
    <property type="match status" value="1"/>
</dbReference>
<sequence>MENMDDQVLDAETLGRSDTVRQYFGEHYETVRGYAQMLMDQGELRGLIGPREVPRLWERHILNSAAVVPYLAGAGSVVDVGSGAGLPGVVVAIMRPDTEVFLVEPMERRTTWLTEVVEELGLSNVVVKRGRAEEFDGAFEVDAVTSRAVGALSKLVRVSMPLVRVGGELILLKGRNVRDEFDGARKVLRKFGAGEPEVLPGETVDGVEATTVVRVARRK</sequence>
<evidence type="ECO:0000256" key="2">
    <source>
        <dbReference type="ARBA" id="ARBA00022552"/>
    </source>
</evidence>
<feature type="binding site" evidence="6">
    <location>
        <position position="147"/>
    </location>
    <ligand>
        <name>S-adenosyl-L-methionine</name>
        <dbReference type="ChEBI" id="CHEBI:59789"/>
    </ligand>
</feature>
<gene>
    <name evidence="6" type="primary">rsmG</name>
    <name evidence="7" type="ORF">EDD34_0015</name>
</gene>
<comment type="subcellular location">
    <subcellularLocation>
        <location evidence="6">Cytoplasm</location>
    </subcellularLocation>
</comment>
<evidence type="ECO:0000256" key="3">
    <source>
        <dbReference type="ARBA" id="ARBA00022603"/>
    </source>
</evidence>
<dbReference type="PANTHER" id="PTHR31760">
    <property type="entry name" value="S-ADENOSYL-L-METHIONINE-DEPENDENT METHYLTRANSFERASES SUPERFAMILY PROTEIN"/>
    <property type="match status" value="1"/>
</dbReference>
<reference evidence="7 8" key="1">
    <citation type="submission" date="2018-11" db="EMBL/GenBank/DDBJ databases">
        <title>Sequencing the genomes of 1000 actinobacteria strains.</title>
        <authorList>
            <person name="Klenk H.-P."/>
        </authorList>
    </citation>
    <scope>NUCLEOTIDE SEQUENCE [LARGE SCALE GENOMIC DNA]</scope>
    <source>
        <strain evidence="7 8">DSM 15700</strain>
    </source>
</reference>
<accession>A0A3N4YH78</accession>
<keyword evidence="3 6" id="KW-0489">Methyltransferase</keyword>
<keyword evidence="8" id="KW-1185">Reference proteome</keyword>
<protein>
    <recommendedName>
        <fullName evidence="6">Ribosomal RNA small subunit methyltransferase G</fullName>
        <ecNumber evidence="6">2.1.1.-</ecNumber>
    </recommendedName>
    <alternativeName>
        <fullName evidence="6">16S rRNA 7-methylguanosine methyltransferase</fullName>
        <shortName evidence="6">16S rRNA m7G methyltransferase</shortName>
    </alternativeName>
</protein>
<name>A0A3N4YH78_9MICO</name>
<dbReference type="InterPro" id="IPR003682">
    <property type="entry name" value="rRNA_ssu_MeTfrase_G"/>
</dbReference>